<reference evidence="4 5" key="1">
    <citation type="submission" date="2024-09" db="EMBL/GenBank/DDBJ databases">
        <authorList>
            <person name="Sun Q."/>
            <person name="Mori K."/>
        </authorList>
    </citation>
    <scope>NUCLEOTIDE SEQUENCE [LARGE SCALE GENOMIC DNA]</scope>
    <source>
        <strain evidence="4 5">TISTR 2452</strain>
    </source>
</reference>
<protein>
    <recommendedName>
        <fullName evidence="2">dTDP-4-dehydrorhamnose reductase</fullName>
        <ecNumber evidence="2">1.1.1.133</ecNumber>
    </recommendedName>
</protein>
<dbReference type="EMBL" id="JBHMDO010000055">
    <property type="protein sequence ID" value="MFB9330971.1"/>
    <property type="molecule type" value="Genomic_DNA"/>
</dbReference>
<evidence type="ECO:0000256" key="2">
    <source>
        <dbReference type="RuleBase" id="RU364082"/>
    </source>
</evidence>
<dbReference type="RefSeq" id="WP_377502872.1">
    <property type="nucleotide sequence ID" value="NZ_JBHMDO010000055.1"/>
</dbReference>
<evidence type="ECO:0000256" key="1">
    <source>
        <dbReference type="ARBA" id="ARBA00010944"/>
    </source>
</evidence>
<dbReference type="GO" id="GO:0008831">
    <property type="term" value="F:dTDP-4-dehydrorhamnose reductase activity"/>
    <property type="evidence" value="ECO:0007669"/>
    <property type="project" value="UniProtKB-EC"/>
</dbReference>
<dbReference type="CDD" id="cd05254">
    <property type="entry name" value="dTDP_HR_like_SDR_e"/>
    <property type="match status" value="1"/>
</dbReference>
<dbReference type="EC" id="1.1.1.133" evidence="2"/>
<dbReference type="SUPFAM" id="SSF51735">
    <property type="entry name" value="NAD(P)-binding Rossmann-fold domains"/>
    <property type="match status" value="1"/>
</dbReference>
<dbReference type="InterPro" id="IPR005913">
    <property type="entry name" value="dTDP_dehydrorham_reduct"/>
</dbReference>
<dbReference type="Gene3D" id="3.90.25.10">
    <property type="entry name" value="UDP-galactose 4-epimerase, domain 1"/>
    <property type="match status" value="1"/>
</dbReference>
<dbReference type="PANTHER" id="PTHR10491:SF4">
    <property type="entry name" value="METHIONINE ADENOSYLTRANSFERASE 2 SUBUNIT BETA"/>
    <property type="match status" value="1"/>
</dbReference>
<accession>A0ABV5L2D9</accession>
<keyword evidence="5" id="KW-1185">Reference proteome</keyword>
<dbReference type="InterPro" id="IPR029903">
    <property type="entry name" value="RmlD-like-bd"/>
</dbReference>
<name>A0ABV5L2D9_9BACL</name>
<evidence type="ECO:0000313" key="5">
    <source>
        <dbReference type="Proteomes" id="UP001589747"/>
    </source>
</evidence>
<evidence type="ECO:0000259" key="3">
    <source>
        <dbReference type="Pfam" id="PF04321"/>
    </source>
</evidence>
<dbReference type="InterPro" id="IPR036291">
    <property type="entry name" value="NAD(P)-bd_dom_sf"/>
</dbReference>
<dbReference type="PANTHER" id="PTHR10491">
    <property type="entry name" value="DTDP-4-DEHYDRORHAMNOSE REDUCTASE"/>
    <property type="match status" value="1"/>
</dbReference>
<gene>
    <name evidence="4" type="primary">rfbD</name>
    <name evidence="4" type="ORF">ACFFSY_33955</name>
</gene>
<comment type="similarity">
    <text evidence="1 2">Belongs to the dTDP-4-dehydrorhamnose reductase family.</text>
</comment>
<proteinExistence type="inferred from homology"/>
<evidence type="ECO:0000313" key="4">
    <source>
        <dbReference type="EMBL" id="MFB9330971.1"/>
    </source>
</evidence>
<feature type="domain" description="RmlD-like substrate binding" evidence="3">
    <location>
        <begin position="6"/>
        <end position="282"/>
    </location>
</feature>
<sequence length="283" mass="31212">MAKGKALITGAQGQLGQDLVAALTKLGYEVKGCGRGELDITNYEETKSIVASFCPDVIVHAAAYTKVDQAETDQETAYQVNAYGSRNLAVAAENVGAKLVYVSTDYVFNGQGSEPYDEFQPTMPINVYGRTKLAGEQFAQQFCSKHFIVRTSWVYGPNGANFVKTMLKLADERDTISVVSDQIGCPTFTHDLVDTICNLIETEKYGVYHVSNAGHCSWYEFAQAIFELAGKPVAVEPVGTDQFPRPAKRPSYSVFDHKALAYNGFPPMRHWKDALAEFIRNYA</sequence>
<comment type="caution">
    <text evidence="4">The sequence shown here is derived from an EMBL/GenBank/DDBJ whole genome shotgun (WGS) entry which is preliminary data.</text>
</comment>
<dbReference type="Proteomes" id="UP001589747">
    <property type="component" value="Unassembled WGS sequence"/>
</dbReference>
<comment type="pathway">
    <text evidence="2">Carbohydrate biosynthesis; dTDP-L-rhamnose biosynthesis.</text>
</comment>
<dbReference type="NCBIfam" id="TIGR01214">
    <property type="entry name" value="rmlD"/>
    <property type="match status" value="1"/>
</dbReference>
<comment type="function">
    <text evidence="2">Catalyzes the reduction of dTDP-6-deoxy-L-lyxo-4-hexulose to yield dTDP-L-rhamnose.</text>
</comment>
<keyword evidence="2 4" id="KW-0560">Oxidoreductase</keyword>
<dbReference type="Gene3D" id="3.40.50.720">
    <property type="entry name" value="NAD(P)-binding Rossmann-like Domain"/>
    <property type="match status" value="1"/>
</dbReference>
<keyword evidence="2" id="KW-0521">NADP</keyword>
<dbReference type="Pfam" id="PF04321">
    <property type="entry name" value="RmlD_sub_bind"/>
    <property type="match status" value="1"/>
</dbReference>
<organism evidence="4 5">
    <name type="scientific">Paenibacillus aurantiacus</name>
    <dbReference type="NCBI Taxonomy" id="1936118"/>
    <lineage>
        <taxon>Bacteria</taxon>
        <taxon>Bacillati</taxon>
        <taxon>Bacillota</taxon>
        <taxon>Bacilli</taxon>
        <taxon>Bacillales</taxon>
        <taxon>Paenibacillaceae</taxon>
        <taxon>Paenibacillus</taxon>
    </lineage>
</organism>